<feature type="domain" description="DUS-like FMN-binding" evidence="10">
    <location>
        <begin position="36"/>
        <end position="321"/>
    </location>
</feature>
<dbReference type="OrthoDB" id="10262250at2759"/>
<feature type="region of interest" description="Disordered" evidence="9">
    <location>
        <begin position="345"/>
        <end position="401"/>
    </location>
</feature>
<dbReference type="PANTHER" id="PTHR45936">
    <property type="entry name" value="TRNA-DIHYDROURIDINE(20) SYNTHASE [NAD(P)+]-LIKE"/>
    <property type="match status" value="1"/>
</dbReference>
<evidence type="ECO:0000256" key="2">
    <source>
        <dbReference type="ARBA" id="ARBA00022630"/>
    </source>
</evidence>
<dbReference type="GO" id="GO:0102264">
    <property type="term" value="F:tRNA-dihydrouridine20 synthase activity"/>
    <property type="evidence" value="ECO:0007669"/>
    <property type="project" value="UniProtKB-EC"/>
</dbReference>
<dbReference type="InterPro" id="IPR013785">
    <property type="entry name" value="Aldolase_TIM"/>
</dbReference>
<comment type="catalytic activity">
    <reaction evidence="7">
        <text>a 5,6-dihydrouridine in mRNA + NAD(+) = a uridine in mRNA + NADH + H(+)</text>
        <dbReference type="Rhea" id="RHEA:69851"/>
        <dbReference type="Rhea" id="RHEA-COMP:14658"/>
        <dbReference type="Rhea" id="RHEA-COMP:17789"/>
        <dbReference type="ChEBI" id="CHEBI:15378"/>
        <dbReference type="ChEBI" id="CHEBI:57540"/>
        <dbReference type="ChEBI" id="CHEBI:57945"/>
        <dbReference type="ChEBI" id="CHEBI:65315"/>
        <dbReference type="ChEBI" id="CHEBI:74443"/>
    </reaction>
    <physiologicalReaction direction="right-to-left" evidence="7">
        <dbReference type="Rhea" id="RHEA:69853"/>
    </physiologicalReaction>
</comment>
<name>A0A9W8CU74_9FUNG</name>
<dbReference type="PROSITE" id="PS01136">
    <property type="entry name" value="UPF0034"/>
    <property type="match status" value="1"/>
</dbReference>
<proteinExistence type="predicted"/>
<feature type="region of interest" description="Disordered" evidence="9">
    <location>
        <begin position="1"/>
        <end position="23"/>
    </location>
</feature>
<keyword evidence="12" id="KW-1185">Reference proteome</keyword>
<reference evidence="11" key="1">
    <citation type="submission" date="2022-07" db="EMBL/GenBank/DDBJ databases">
        <title>Phylogenomic reconstructions and comparative analyses of Kickxellomycotina fungi.</title>
        <authorList>
            <person name="Reynolds N.K."/>
            <person name="Stajich J.E."/>
            <person name="Barry K."/>
            <person name="Grigoriev I.V."/>
            <person name="Crous P."/>
            <person name="Smith M.E."/>
        </authorList>
    </citation>
    <scope>NUCLEOTIDE SEQUENCE</scope>
    <source>
        <strain evidence="11">NBRC 32514</strain>
    </source>
</reference>
<dbReference type="GO" id="GO:0005737">
    <property type="term" value="C:cytoplasm"/>
    <property type="evidence" value="ECO:0007669"/>
    <property type="project" value="TreeGrafter"/>
</dbReference>
<accession>A0A9W8CU74</accession>
<comment type="catalytic activity">
    <reaction evidence="8">
        <text>a 5,6-dihydrouridine in mRNA + NADP(+) = a uridine in mRNA + NADPH + H(+)</text>
        <dbReference type="Rhea" id="RHEA:69855"/>
        <dbReference type="Rhea" id="RHEA-COMP:14658"/>
        <dbReference type="Rhea" id="RHEA-COMP:17789"/>
        <dbReference type="ChEBI" id="CHEBI:15378"/>
        <dbReference type="ChEBI" id="CHEBI:57783"/>
        <dbReference type="ChEBI" id="CHEBI:58349"/>
        <dbReference type="ChEBI" id="CHEBI:65315"/>
        <dbReference type="ChEBI" id="CHEBI:74443"/>
    </reaction>
    <physiologicalReaction direction="right-to-left" evidence="8">
        <dbReference type="Rhea" id="RHEA:69857"/>
    </physiologicalReaction>
</comment>
<evidence type="ECO:0000259" key="10">
    <source>
        <dbReference type="Pfam" id="PF01207"/>
    </source>
</evidence>
<evidence type="ECO:0000256" key="7">
    <source>
        <dbReference type="ARBA" id="ARBA00048342"/>
    </source>
</evidence>
<dbReference type="GO" id="GO:0006397">
    <property type="term" value="P:mRNA processing"/>
    <property type="evidence" value="ECO:0007669"/>
    <property type="project" value="UniProtKB-KW"/>
</dbReference>
<evidence type="ECO:0000313" key="11">
    <source>
        <dbReference type="EMBL" id="KAJ1725784.1"/>
    </source>
</evidence>
<keyword evidence="4" id="KW-0507">mRNA processing</keyword>
<dbReference type="InterPro" id="IPR035587">
    <property type="entry name" value="DUS-like_FMN-bd"/>
</dbReference>
<dbReference type="Proteomes" id="UP001149813">
    <property type="component" value="Unassembled WGS sequence"/>
</dbReference>
<dbReference type="SUPFAM" id="SSF51395">
    <property type="entry name" value="FMN-linked oxidoreductases"/>
    <property type="match status" value="1"/>
</dbReference>
<dbReference type="GO" id="GO:0050660">
    <property type="term" value="F:flavin adenine dinucleotide binding"/>
    <property type="evidence" value="ECO:0007669"/>
    <property type="project" value="InterPro"/>
</dbReference>
<evidence type="ECO:0000256" key="4">
    <source>
        <dbReference type="ARBA" id="ARBA00022664"/>
    </source>
</evidence>
<dbReference type="PANTHER" id="PTHR45936:SF1">
    <property type="entry name" value="TRNA-DIHYDROURIDINE(20) SYNTHASE [NAD(P)+]-LIKE"/>
    <property type="match status" value="1"/>
</dbReference>
<dbReference type="CDD" id="cd02801">
    <property type="entry name" value="DUS_like_FMN"/>
    <property type="match status" value="1"/>
</dbReference>
<dbReference type="EC" id="1.3.1.91" evidence="11"/>
<keyword evidence="2" id="KW-0285">Flavoprotein</keyword>
<evidence type="ECO:0000313" key="12">
    <source>
        <dbReference type="Proteomes" id="UP001149813"/>
    </source>
</evidence>
<evidence type="ECO:0000256" key="9">
    <source>
        <dbReference type="SAM" id="MobiDB-lite"/>
    </source>
</evidence>
<dbReference type="EMBL" id="JANBOJ010000001">
    <property type="protein sequence ID" value="KAJ1725784.1"/>
    <property type="molecule type" value="Genomic_DNA"/>
</dbReference>
<dbReference type="InterPro" id="IPR052582">
    <property type="entry name" value="tRNA-DUS-like"/>
</dbReference>
<comment type="caution">
    <text evidence="11">The sequence shown here is derived from an EMBL/GenBank/DDBJ whole genome shotgun (WGS) entry which is preliminary data.</text>
</comment>
<evidence type="ECO:0000256" key="6">
    <source>
        <dbReference type="ARBA" id="ARBA00023002"/>
    </source>
</evidence>
<protein>
    <submittedName>
        <fullName evidence="11">tRNA-dihydrouridine synthase 2</fullName>
        <ecNumber evidence="11">1.3.1.91</ecNumber>
    </submittedName>
</protein>
<organism evidence="11 12">
    <name type="scientific">Coemansia erecta</name>
    <dbReference type="NCBI Taxonomy" id="147472"/>
    <lineage>
        <taxon>Eukaryota</taxon>
        <taxon>Fungi</taxon>
        <taxon>Fungi incertae sedis</taxon>
        <taxon>Zoopagomycota</taxon>
        <taxon>Kickxellomycotina</taxon>
        <taxon>Kickxellomycetes</taxon>
        <taxon>Kickxellales</taxon>
        <taxon>Kickxellaceae</taxon>
        <taxon>Coemansia</taxon>
    </lineage>
</organism>
<dbReference type="Gene3D" id="3.20.20.70">
    <property type="entry name" value="Aldolase class I"/>
    <property type="match status" value="1"/>
</dbReference>
<comment type="cofactor">
    <cofactor evidence="1">
        <name>FMN</name>
        <dbReference type="ChEBI" id="CHEBI:58210"/>
    </cofactor>
</comment>
<dbReference type="InterPro" id="IPR018517">
    <property type="entry name" value="tRNA_hU_synthase_CS"/>
</dbReference>
<evidence type="ECO:0000256" key="3">
    <source>
        <dbReference type="ARBA" id="ARBA00022643"/>
    </source>
</evidence>
<feature type="compositionally biased region" description="Low complexity" evidence="9">
    <location>
        <begin position="10"/>
        <end position="23"/>
    </location>
</feature>
<dbReference type="AlphaFoldDB" id="A0A9W8CU74"/>
<keyword evidence="3" id="KW-0288">FMN</keyword>
<evidence type="ECO:0000256" key="1">
    <source>
        <dbReference type="ARBA" id="ARBA00001917"/>
    </source>
</evidence>
<evidence type="ECO:0000256" key="5">
    <source>
        <dbReference type="ARBA" id="ARBA00022694"/>
    </source>
</evidence>
<keyword evidence="6 11" id="KW-0560">Oxidoreductase</keyword>
<keyword evidence="5" id="KW-0819">tRNA processing</keyword>
<evidence type="ECO:0000256" key="8">
    <source>
        <dbReference type="ARBA" id="ARBA00049447"/>
    </source>
</evidence>
<dbReference type="Pfam" id="PF01207">
    <property type="entry name" value="Dus"/>
    <property type="match status" value="1"/>
</dbReference>
<gene>
    <name evidence="11" type="primary">dus2</name>
    <name evidence="11" type="ORF">LPJ53_000045</name>
</gene>
<sequence>MTSEESTPKQPQQQQQQQGHGQPIAWRDRYRNGFFLAPMVRVGTLPMRLLCLEYGANLVWTPEIIDKSIVGADRIVDEKSGVISFIKSGKDVFATHPSEKDRVVFQLGSADPETALAAARTVEQDVSGIDLNCGCPKKFSISGGMGAALMSDPDRLCAILDILVKNMSIPVTCKIRVFDDVEQTLALVRRIAATGISALTVHCRTRAMRPSEKAMWHRLNDIVKELPELPIVLNGDVVEYRDAQRARDVTGATSVMTARGAAANPSIFRSEGMLSPMDAAVELTRLAVRTSNVFLNTKYILMQMHPETKSKSFEILNKSRRYSEMCEAMGLSEYYESEGAQFINERSEPGKNKQRNVCRGPKQQTDVPATAAAGTSVPAQEPEAEQACKTAETPSAKRIKT</sequence>